<evidence type="ECO:0000313" key="3">
    <source>
        <dbReference type="EMBL" id="KAL3074212.1"/>
    </source>
</evidence>
<keyword evidence="1" id="KW-0472">Membrane</keyword>
<sequence length="88" mass="9056">MNWCAVLCFLLLIEVAFVPIVNSAPLEREKRLTASQLGKGAVLGAGVGLVGAALYAGGKKFWNNRKANAAAADAGGADAANLKTKGRK</sequence>
<dbReference type="EMBL" id="JBICCN010000357">
    <property type="protein sequence ID" value="KAL3074212.1"/>
    <property type="molecule type" value="Genomic_DNA"/>
</dbReference>
<feature type="transmembrane region" description="Helical" evidence="1">
    <location>
        <begin position="39"/>
        <end position="57"/>
    </location>
</feature>
<feature type="signal peptide" evidence="2">
    <location>
        <begin position="1"/>
        <end position="23"/>
    </location>
</feature>
<reference evidence="3 4" key="1">
    <citation type="submission" date="2024-10" db="EMBL/GenBank/DDBJ databases">
        <authorList>
            <person name="Kim D."/>
        </authorList>
    </citation>
    <scope>NUCLEOTIDE SEQUENCE [LARGE SCALE GENOMIC DNA]</scope>
    <source>
        <strain evidence="3">Taebaek</strain>
    </source>
</reference>
<organism evidence="3 4">
    <name type="scientific">Heterodera schachtii</name>
    <name type="common">Sugarbeet cyst nematode worm</name>
    <name type="synonym">Tylenchus schachtii</name>
    <dbReference type="NCBI Taxonomy" id="97005"/>
    <lineage>
        <taxon>Eukaryota</taxon>
        <taxon>Metazoa</taxon>
        <taxon>Ecdysozoa</taxon>
        <taxon>Nematoda</taxon>
        <taxon>Chromadorea</taxon>
        <taxon>Rhabditida</taxon>
        <taxon>Tylenchina</taxon>
        <taxon>Tylenchomorpha</taxon>
        <taxon>Tylenchoidea</taxon>
        <taxon>Heteroderidae</taxon>
        <taxon>Heteroderinae</taxon>
        <taxon>Heterodera</taxon>
    </lineage>
</organism>
<keyword evidence="1" id="KW-1133">Transmembrane helix</keyword>
<comment type="caution">
    <text evidence="3">The sequence shown here is derived from an EMBL/GenBank/DDBJ whole genome shotgun (WGS) entry which is preliminary data.</text>
</comment>
<evidence type="ECO:0000256" key="1">
    <source>
        <dbReference type="SAM" id="Phobius"/>
    </source>
</evidence>
<accession>A0ABD2I1Y4</accession>
<name>A0ABD2I1Y4_HETSC</name>
<protein>
    <submittedName>
        <fullName evidence="3">Uncharacterized protein</fullName>
    </submittedName>
</protein>
<proteinExistence type="predicted"/>
<keyword evidence="4" id="KW-1185">Reference proteome</keyword>
<keyword evidence="2" id="KW-0732">Signal</keyword>
<evidence type="ECO:0000256" key="2">
    <source>
        <dbReference type="SAM" id="SignalP"/>
    </source>
</evidence>
<dbReference type="AlphaFoldDB" id="A0ABD2I1Y4"/>
<feature type="chain" id="PRO_5044834598" evidence="2">
    <location>
        <begin position="24"/>
        <end position="88"/>
    </location>
</feature>
<evidence type="ECO:0000313" key="4">
    <source>
        <dbReference type="Proteomes" id="UP001620645"/>
    </source>
</evidence>
<keyword evidence="1" id="KW-0812">Transmembrane</keyword>
<dbReference type="Proteomes" id="UP001620645">
    <property type="component" value="Unassembled WGS sequence"/>
</dbReference>
<gene>
    <name evidence="3" type="ORF">niasHS_015042</name>
</gene>